<proteinExistence type="predicted"/>
<evidence type="ECO:0000313" key="1">
    <source>
        <dbReference type="EMBL" id="GAJ18778.1"/>
    </source>
</evidence>
<name>X1UMS6_9ZZZZ</name>
<reference evidence="1" key="1">
    <citation type="journal article" date="2014" name="Front. Microbiol.">
        <title>High frequency of phylogenetically diverse reductive dehalogenase-homologous genes in deep subseafloor sedimentary metagenomes.</title>
        <authorList>
            <person name="Kawai M."/>
            <person name="Futagami T."/>
            <person name="Toyoda A."/>
            <person name="Takaki Y."/>
            <person name="Nishi S."/>
            <person name="Hori S."/>
            <person name="Arai W."/>
            <person name="Tsubouchi T."/>
            <person name="Morono Y."/>
            <person name="Uchiyama I."/>
            <person name="Ito T."/>
            <person name="Fujiyama A."/>
            <person name="Inagaki F."/>
            <person name="Takami H."/>
        </authorList>
    </citation>
    <scope>NUCLEOTIDE SEQUENCE</scope>
    <source>
        <strain evidence="1">Expedition CK06-06</strain>
    </source>
</reference>
<organism evidence="1">
    <name type="scientific">marine sediment metagenome</name>
    <dbReference type="NCBI Taxonomy" id="412755"/>
    <lineage>
        <taxon>unclassified sequences</taxon>
        <taxon>metagenomes</taxon>
        <taxon>ecological metagenomes</taxon>
    </lineage>
</organism>
<dbReference type="Gene3D" id="3.20.20.210">
    <property type="match status" value="1"/>
</dbReference>
<accession>X1UMS6</accession>
<comment type="caution">
    <text evidence="1">The sequence shown here is derived from an EMBL/GenBank/DDBJ whole genome shotgun (WGS) entry which is preliminary data.</text>
</comment>
<protein>
    <submittedName>
        <fullName evidence="1">Uncharacterized protein</fullName>
    </submittedName>
</protein>
<dbReference type="EMBL" id="BARW01039214">
    <property type="protein sequence ID" value="GAJ18778.1"/>
    <property type="molecule type" value="Genomic_DNA"/>
</dbReference>
<gene>
    <name evidence="1" type="ORF">S12H4_59830</name>
</gene>
<dbReference type="AlphaFoldDB" id="X1UMS6"/>
<dbReference type="InterPro" id="IPR038071">
    <property type="entry name" value="UROD/MetE-like_sf"/>
</dbReference>
<sequence>MEPIKEEPMTSVERVMTAMALKEPDRVPVWPLIDYLPVSYYDVTAQEMVEDPK</sequence>